<keyword evidence="3" id="KW-0378">Hydrolase</keyword>
<evidence type="ECO:0000313" key="8">
    <source>
        <dbReference type="EMBL" id="XCM36376.1"/>
    </source>
</evidence>
<dbReference type="Pfam" id="PF00350">
    <property type="entry name" value="Dynamin_N"/>
    <property type="match status" value="1"/>
</dbReference>
<accession>A0AAU8JCV4</accession>
<dbReference type="InterPro" id="IPR027417">
    <property type="entry name" value="P-loop_NTPase"/>
</dbReference>
<dbReference type="PANTHER" id="PTHR10465:SF0">
    <property type="entry name" value="SARCALUMENIN"/>
    <property type="match status" value="1"/>
</dbReference>
<name>A0AAU8JCV4_9CYAN</name>
<dbReference type="InterPro" id="IPR027094">
    <property type="entry name" value="Mitofusin_fam"/>
</dbReference>
<dbReference type="Gene3D" id="3.40.50.300">
    <property type="entry name" value="P-loop containing nucleotide triphosphate hydrolases"/>
    <property type="match status" value="1"/>
</dbReference>
<keyword evidence="6" id="KW-0175">Coiled coil</keyword>
<gene>
    <name evidence="8" type="ORF">ABWT76_005133</name>
</gene>
<dbReference type="EMBL" id="CP159837">
    <property type="protein sequence ID" value="XCM36376.1"/>
    <property type="molecule type" value="Genomic_DNA"/>
</dbReference>
<dbReference type="InterPro" id="IPR045063">
    <property type="entry name" value="Dynamin_N"/>
</dbReference>
<keyword evidence="5" id="KW-0472">Membrane</keyword>
<evidence type="ECO:0000259" key="7">
    <source>
        <dbReference type="Pfam" id="PF00350"/>
    </source>
</evidence>
<reference evidence="8" key="1">
    <citation type="submission" date="2024-07" db="EMBL/GenBank/DDBJ databases">
        <authorList>
            <person name="Kim Y.J."/>
            <person name="Jeong J.Y."/>
        </authorList>
    </citation>
    <scope>NUCLEOTIDE SEQUENCE</scope>
    <source>
        <strain evidence="8">GIHE-MW2</strain>
    </source>
</reference>
<proteinExistence type="predicted"/>
<evidence type="ECO:0000256" key="2">
    <source>
        <dbReference type="ARBA" id="ARBA00022741"/>
    </source>
</evidence>
<evidence type="ECO:0000256" key="6">
    <source>
        <dbReference type="SAM" id="Coils"/>
    </source>
</evidence>
<keyword evidence="2" id="KW-0547">Nucleotide-binding</keyword>
<dbReference type="GO" id="GO:0016020">
    <property type="term" value="C:membrane"/>
    <property type="evidence" value="ECO:0007669"/>
    <property type="project" value="UniProtKB-SubCell"/>
</dbReference>
<keyword evidence="4" id="KW-0342">GTP-binding</keyword>
<dbReference type="AlphaFoldDB" id="A0AAU8JCV4"/>
<dbReference type="RefSeq" id="WP_054464876.1">
    <property type="nucleotide sequence ID" value="NZ_CP159837.1"/>
</dbReference>
<evidence type="ECO:0000256" key="5">
    <source>
        <dbReference type="ARBA" id="ARBA00023136"/>
    </source>
</evidence>
<evidence type="ECO:0000256" key="4">
    <source>
        <dbReference type="ARBA" id="ARBA00023134"/>
    </source>
</evidence>
<dbReference type="GO" id="GO:0003924">
    <property type="term" value="F:GTPase activity"/>
    <property type="evidence" value="ECO:0007669"/>
    <property type="project" value="InterPro"/>
</dbReference>
<evidence type="ECO:0000256" key="1">
    <source>
        <dbReference type="ARBA" id="ARBA00004370"/>
    </source>
</evidence>
<comment type="subcellular location">
    <subcellularLocation>
        <location evidence="1">Membrane</location>
    </subcellularLocation>
</comment>
<dbReference type="GO" id="GO:0005525">
    <property type="term" value="F:GTP binding"/>
    <property type="evidence" value="ECO:0007669"/>
    <property type="project" value="UniProtKB-KW"/>
</dbReference>
<feature type="domain" description="Dynamin N-terminal" evidence="7">
    <location>
        <begin position="68"/>
        <end position="249"/>
    </location>
</feature>
<dbReference type="GO" id="GO:0008053">
    <property type="term" value="P:mitochondrial fusion"/>
    <property type="evidence" value="ECO:0007669"/>
    <property type="project" value="TreeGrafter"/>
</dbReference>
<feature type="coiled-coil region" evidence="6">
    <location>
        <begin position="393"/>
        <end position="427"/>
    </location>
</feature>
<dbReference type="SUPFAM" id="SSF52540">
    <property type="entry name" value="P-loop containing nucleoside triphosphate hydrolases"/>
    <property type="match status" value="1"/>
</dbReference>
<dbReference type="PANTHER" id="PTHR10465">
    <property type="entry name" value="TRANSMEMBRANE GTPASE FZO1"/>
    <property type="match status" value="1"/>
</dbReference>
<sequence length="565" mass="65103">MPSQDFAKTHTDLYTKATKLLQYLREIRASRWLEGDAASELRKVETDISQTLADLQAQKYQAAAISVQRVGKSTFLNAVIGEDILATDTESCTVCRTDIRHIPVGQVPRLLEYRQGQQQPIVIAQGDAQKIRHKFLEYTREIRQKNNPYHTLRFELEHPIEVASTIPFLAGFTLVDTPGSNEWKSSKFDTTPLKQASLEALHNSDVILFILDYNNYKTNEVAELFREIGKNRQDFLLKSWHKVFFILNKVDMKEEHSRKIEDVIMDLKQTLMNDFRFSEPIIYPASAKQGLLAKLILKGIATESHHKEFRKIIGQTYSRVDASGGSYTPPLSEIAPSALIDSGISNLEETAIKSILQNSGYNLLVKVLLILDIKVEDTQKILINQSNIRKNYIQSQKAKITEWMEKIEFISNQYKQLRDILQSHKEALFDALNQQIDSFCDSAKSSIESEIEEMEREKGGRWYTSYYSPDWYSSYIAPRTRNSLYGFEEASSSRAKMVEIAQEAEPLIYSRCNSVYKNQISFLQKQLNLEAKNVRKKLLAFWPIRIEELSQFFFIYIGSKIELKL</sequence>
<protein>
    <submittedName>
        <fullName evidence="8">Dynamin family protein</fullName>
    </submittedName>
</protein>
<organism evidence="8">
    <name type="scientific">Planktothricoides raciborskii GIHE-MW2</name>
    <dbReference type="NCBI Taxonomy" id="2792601"/>
    <lineage>
        <taxon>Bacteria</taxon>
        <taxon>Bacillati</taxon>
        <taxon>Cyanobacteriota</taxon>
        <taxon>Cyanophyceae</taxon>
        <taxon>Oscillatoriophycideae</taxon>
        <taxon>Oscillatoriales</taxon>
        <taxon>Oscillatoriaceae</taxon>
        <taxon>Planktothricoides</taxon>
    </lineage>
</organism>
<evidence type="ECO:0000256" key="3">
    <source>
        <dbReference type="ARBA" id="ARBA00022801"/>
    </source>
</evidence>